<accession>A0A427AUC5</accession>
<reference evidence="2 3" key="1">
    <citation type="journal article" date="2014" name="Agronomy (Basel)">
        <title>A Draft Genome Sequence for Ensete ventricosum, the Drought-Tolerant Tree Against Hunger.</title>
        <authorList>
            <person name="Harrison J."/>
            <person name="Moore K.A."/>
            <person name="Paszkiewicz K."/>
            <person name="Jones T."/>
            <person name="Grant M."/>
            <person name="Ambacheew D."/>
            <person name="Muzemil S."/>
            <person name="Studholme D.J."/>
        </authorList>
    </citation>
    <scope>NUCLEOTIDE SEQUENCE [LARGE SCALE GENOMIC DNA]</scope>
</reference>
<evidence type="ECO:0000313" key="3">
    <source>
        <dbReference type="Proteomes" id="UP000287651"/>
    </source>
</evidence>
<organism evidence="2 3">
    <name type="scientific">Ensete ventricosum</name>
    <name type="common">Abyssinian banana</name>
    <name type="synonym">Musa ensete</name>
    <dbReference type="NCBI Taxonomy" id="4639"/>
    <lineage>
        <taxon>Eukaryota</taxon>
        <taxon>Viridiplantae</taxon>
        <taxon>Streptophyta</taxon>
        <taxon>Embryophyta</taxon>
        <taxon>Tracheophyta</taxon>
        <taxon>Spermatophyta</taxon>
        <taxon>Magnoliopsida</taxon>
        <taxon>Liliopsida</taxon>
        <taxon>Zingiberales</taxon>
        <taxon>Musaceae</taxon>
        <taxon>Ensete</taxon>
    </lineage>
</organism>
<feature type="region of interest" description="Disordered" evidence="1">
    <location>
        <begin position="36"/>
        <end position="76"/>
    </location>
</feature>
<evidence type="ECO:0000313" key="2">
    <source>
        <dbReference type="EMBL" id="RRT79821.1"/>
    </source>
</evidence>
<evidence type="ECO:0000256" key="1">
    <source>
        <dbReference type="SAM" id="MobiDB-lite"/>
    </source>
</evidence>
<proteinExistence type="predicted"/>
<feature type="compositionally biased region" description="Basic and acidic residues" evidence="1">
    <location>
        <begin position="37"/>
        <end position="61"/>
    </location>
</feature>
<comment type="caution">
    <text evidence="2">The sequence shown here is derived from an EMBL/GenBank/DDBJ whole genome shotgun (WGS) entry which is preliminary data.</text>
</comment>
<name>A0A427AUC5_ENSVE</name>
<protein>
    <submittedName>
        <fullName evidence="2">Uncharacterized protein</fullName>
    </submittedName>
</protein>
<sequence>MTLPSPTPINVAWRGMPLPHAAAAVRPLYISVISRGTIKDHHPRDGPRDKPIDAQDEDHRGSANPRRKSRSPPMLVDLRELVRMPGLTLVVPRGMAKSYGGRAVAAVWGEGVAHHTTLIARRGAGQCHTRSPPPRMID</sequence>
<dbReference type="AlphaFoldDB" id="A0A427AUC5"/>
<dbReference type="EMBL" id="AMZH03001303">
    <property type="protein sequence ID" value="RRT79821.1"/>
    <property type="molecule type" value="Genomic_DNA"/>
</dbReference>
<dbReference type="Proteomes" id="UP000287651">
    <property type="component" value="Unassembled WGS sequence"/>
</dbReference>
<gene>
    <name evidence="2" type="ORF">B296_00000515</name>
</gene>